<evidence type="ECO:0000256" key="5">
    <source>
        <dbReference type="ARBA" id="ARBA00022723"/>
    </source>
</evidence>
<dbReference type="PANTHER" id="PTHR46471">
    <property type="entry name" value="CHITIN DEACETYLASE"/>
    <property type="match status" value="1"/>
</dbReference>
<dbReference type="PROSITE" id="PS51677">
    <property type="entry name" value="NODB"/>
    <property type="match status" value="1"/>
</dbReference>
<feature type="signal peptide" evidence="12">
    <location>
        <begin position="1"/>
        <end position="17"/>
    </location>
</feature>
<dbReference type="GO" id="GO:0005886">
    <property type="term" value="C:plasma membrane"/>
    <property type="evidence" value="ECO:0007669"/>
    <property type="project" value="UniProtKB-SubCell"/>
</dbReference>
<proteinExistence type="predicted"/>
<dbReference type="Proteomes" id="UP000467700">
    <property type="component" value="Unassembled WGS sequence"/>
</dbReference>
<evidence type="ECO:0000256" key="8">
    <source>
        <dbReference type="ARBA" id="ARBA00023136"/>
    </source>
</evidence>
<keyword evidence="8" id="KW-0472">Membrane</keyword>
<dbReference type="GO" id="GO:0098552">
    <property type="term" value="C:side of membrane"/>
    <property type="evidence" value="ECO:0007669"/>
    <property type="project" value="UniProtKB-KW"/>
</dbReference>
<evidence type="ECO:0000313" key="14">
    <source>
        <dbReference type="EMBL" id="CAA7269509.1"/>
    </source>
</evidence>
<evidence type="ECO:0000256" key="6">
    <source>
        <dbReference type="ARBA" id="ARBA00022729"/>
    </source>
</evidence>
<evidence type="ECO:0000256" key="9">
    <source>
        <dbReference type="ARBA" id="ARBA00023277"/>
    </source>
</evidence>
<keyword evidence="11" id="KW-0961">Cell wall biogenesis/degradation</keyword>
<comment type="subcellular location">
    <subcellularLocation>
        <location evidence="2">Cell membrane</location>
        <topology evidence="2">Lipid-anchor</topology>
        <topology evidence="2">GPI-anchor</topology>
    </subcellularLocation>
</comment>
<comment type="cofactor">
    <cofactor evidence="1">
        <name>Co(2+)</name>
        <dbReference type="ChEBI" id="CHEBI:48828"/>
    </cofactor>
</comment>
<keyword evidence="15" id="KW-1185">Reference proteome</keyword>
<evidence type="ECO:0000256" key="7">
    <source>
        <dbReference type="ARBA" id="ARBA00022801"/>
    </source>
</evidence>
<dbReference type="Gene3D" id="3.20.20.370">
    <property type="entry name" value="Glycoside hydrolase/deacetylase"/>
    <property type="match status" value="1"/>
</dbReference>
<evidence type="ECO:0000256" key="11">
    <source>
        <dbReference type="ARBA" id="ARBA00023316"/>
    </source>
</evidence>
<keyword evidence="10" id="KW-0449">Lipoprotein</keyword>
<comment type="caution">
    <text evidence="14">The sequence shown here is derived from an EMBL/GenBank/DDBJ whole genome shotgun (WGS) entry which is preliminary data.</text>
</comment>
<evidence type="ECO:0000256" key="4">
    <source>
        <dbReference type="ARBA" id="ARBA00022622"/>
    </source>
</evidence>
<evidence type="ECO:0000256" key="3">
    <source>
        <dbReference type="ARBA" id="ARBA00022475"/>
    </source>
</evidence>
<keyword evidence="4" id="KW-0325">Glycoprotein</keyword>
<dbReference type="OrthoDB" id="2125469at2759"/>
<evidence type="ECO:0000259" key="13">
    <source>
        <dbReference type="PROSITE" id="PS51677"/>
    </source>
</evidence>
<evidence type="ECO:0000256" key="2">
    <source>
        <dbReference type="ARBA" id="ARBA00004609"/>
    </source>
</evidence>
<dbReference type="CDD" id="cd10951">
    <property type="entry name" value="CE4_ClCDA_like"/>
    <property type="match status" value="1"/>
</dbReference>
<accession>A0A8S0VU31</accession>
<dbReference type="EMBL" id="CACVBS010000079">
    <property type="protein sequence ID" value="CAA7269509.1"/>
    <property type="molecule type" value="Genomic_DNA"/>
</dbReference>
<dbReference type="PANTHER" id="PTHR46471:SF2">
    <property type="entry name" value="CHITIN DEACETYLASE-RELATED"/>
    <property type="match status" value="1"/>
</dbReference>
<feature type="domain" description="NodB homology" evidence="13">
    <location>
        <begin position="38"/>
        <end position="223"/>
    </location>
</feature>
<protein>
    <recommendedName>
        <fullName evidence="13">NodB homology domain-containing protein</fullName>
    </recommendedName>
</protein>
<evidence type="ECO:0000313" key="15">
    <source>
        <dbReference type="Proteomes" id="UP000467700"/>
    </source>
</evidence>
<dbReference type="GO" id="GO:0071555">
    <property type="term" value="P:cell wall organization"/>
    <property type="evidence" value="ECO:0007669"/>
    <property type="project" value="UniProtKB-KW"/>
</dbReference>
<sequence length="258" mass="28318">MLAFSFVLLSLVLSGLASPAELSKRDGAPVVTKCSTSNTAALTFDDGPYIYMKEVVDTLKAAGGKGTFFVNGKNWGCIYDDGNVEQIKYAYDNGFQIASHTWSHKDLSTLSWDEIASEMSMTEDAIERIIGARPAFTRPPYGNYNDQVLQVASSRSQEIVTWDFDSEDSAQSPADVQKQSYDAVINRHPDNILSLQHEVYDSSVHDVLPYAIQKLQAAGYQLVTLAECIGEEPYLSEGTAKDKDANGDCRIAGNLNTY</sequence>
<reference evidence="14 15" key="1">
    <citation type="submission" date="2020-01" db="EMBL/GenBank/DDBJ databases">
        <authorList>
            <person name="Gupta K D."/>
        </authorList>
    </citation>
    <scope>NUCLEOTIDE SEQUENCE [LARGE SCALE GENOMIC DNA]</scope>
</reference>
<dbReference type="GO" id="GO:0046872">
    <property type="term" value="F:metal ion binding"/>
    <property type="evidence" value="ECO:0007669"/>
    <property type="project" value="UniProtKB-KW"/>
</dbReference>
<keyword evidence="9" id="KW-0119">Carbohydrate metabolism</keyword>
<keyword evidence="3" id="KW-1003">Cell membrane</keyword>
<dbReference type="GO" id="GO:0005975">
    <property type="term" value="P:carbohydrate metabolic process"/>
    <property type="evidence" value="ECO:0007669"/>
    <property type="project" value="InterPro"/>
</dbReference>
<dbReference type="AlphaFoldDB" id="A0A8S0VU31"/>
<dbReference type="Pfam" id="PF01522">
    <property type="entry name" value="Polysacc_deac_1"/>
    <property type="match status" value="1"/>
</dbReference>
<dbReference type="SUPFAM" id="SSF88713">
    <property type="entry name" value="Glycoside hydrolase/deacetylase"/>
    <property type="match status" value="1"/>
</dbReference>
<keyword evidence="5" id="KW-0479">Metal-binding</keyword>
<dbReference type="InterPro" id="IPR002509">
    <property type="entry name" value="NODB_dom"/>
</dbReference>
<gene>
    <name evidence="14" type="ORF">AAE3_LOCUS11813</name>
</gene>
<keyword evidence="4" id="KW-0336">GPI-anchor</keyword>
<feature type="chain" id="PRO_5035870193" description="NodB homology domain-containing protein" evidence="12">
    <location>
        <begin position="18"/>
        <end position="258"/>
    </location>
</feature>
<evidence type="ECO:0000256" key="12">
    <source>
        <dbReference type="SAM" id="SignalP"/>
    </source>
</evidence>
<name>A0A8S0VU31_CYCAE</name>
<evidence type="ECO:0000256" key="10">
    <source>
        <dbReference type="ARBA" id="ARBA00023288"/>
    </source>
</evidence>
<evidence type="ECO:0000256" key="1">
    <source>
        <dbReference type="ARBA" id="ARBA00001941"/>
    </source>
</evidence>
<organism evidence="14 15">
    <name type="scientific">Cyclocybe aegerita</name>
    <name type="common">Black poplar mushroom</name>
    <name type="synonym">Agrocybe aegerita</name>
    <dbReference type="NCBI Taxonomy" id="1973307"/>
    <lineage>
        <taxon>Eukaryota</taxon>
        <taxon>Fungi</taxon>
        <taxon>Dikarya</taxon>
        <taxon>Basidiomycota</taxon>
        <taxon>Agaricomycotina</taxon>
        <taxon>Agaricomycetes</taxon>
        <taxon>Agaricomycetidae</taxon>
        <taxon>Agaricales</taxon>
        <taxon>Agaricineae</taxon>
        <taxon>Bolbitiaceae</taxon>
        <taxon>Cyclocybe</taxon>
    </lineage>
</organism>
<dbReference type="GO" id="GO:0016810">
    <property type="term" value="F:hydrolase activity, acting on carbon-nitrogen (but not peptide) bonds"/>
    <property type="evidence" value="ECO:0007669"/>
    <property type="project" value="InterPro"/>
</dbReference>
<keyword evidence="6 12" id="KW-0732">Signal</keyword>
<dbReference type="InterPro" id="IPR011330">
    <property type="entry name" value="Glyco_hydro/deAcase_b/a-brl"/>
</dbReference>
<keyword evidence="7" id="KW-0378">Hydrolase</keyword>